<dbReference type="PANTHER" id="PTHR12654">
    <property type="entry name" value="BILE ACID BETA-GLUCOSIDASE-RELATED"/>
    <property type="match status" value="1"/>
</dbReference>
<dbReference type="STRING" id="1458985.BJP34_06730"/>
<dbReference type="AlphaFoldDB" id="A0A1D8TNI9"/>
<dbReference type="PIRSF" id="PIRSF028944">
    <property type="entry name" value="Beta_gluc_GBA2"/>
    <property type="match status" value="1"/>
</dbReference>
<dbReference type="InterPro" id="IPR008928">
    <property type="entry name" value="6-hairpin_glycosidase_sf"/>
</dbReference>
<gene>
    <name evidence="3" type="ORF">BJP34_06730</name>
</gene>
<dbReference type="GO" id="GO:0008422">
    <property type="term" value="F:beta-glucosidase activity"/>
    <property type="evidence" value="ECO:0007669"/>
    <property type="project" value="TreeGrafter"/>
</dbReference>
<dbReference type="GO" id="GO:0005975">
    <property type="term" value="P:carbohydrate metabolic process"/>
    <property type="evidence" value="ECO:0007669"/>
    <property type="project" value="InterPro"/>
</dbReference>
<dbReference type="Proteomes" id="UP000177870">
    <property type="component" value="Chromosome"/>
</dbReference>
<dbReference type="EMBL" id="CP017599">
    <property type="protein sequence ID" value="AOW99186.1"/>
    <property type="molecule type" value="Genomic_DNA"/>
</dbReference>
<dbReference type="InterPro" id="IPR006775">
    <property type="entry name" value="GH116_catalytic"/>
</dbReference>
<organism evidence="3 4">
    <name type="scientific">Moorena producens PAL-8-15-08-1</name>
    <dbReference type="NCBI Taxonomy" id="1458985"/>
    <lineage>
        <taxon>Bacteria</taxon>
        <taxon>Bacillati</taxon>
        <taxon>Cyanobacteriota</taxon>
        <taxon>Cyanophyceae</taxon>
        <taxon>Coleofasciculales</taxon>
        <taxon>Coleofasciculaceae</taxon>
        <taxon>Moorena</taxon>
    </lineage>
</organism>
<dbReference type="GO" id="GO:0016020">
    <property type="term" value="C:membrane"/>
    <property type="evidence" value="ECO:0007669"/>
    <property type="project" value="InterPro"/>
</dbReference>
<dbReference type="KEGG" id="mpro:BJP34_06730"/>
<dbReference type="InterPro" id="IPR052566">
    <property type="entry name" value="Non-lysos_glucosylceramidase"/>
</dbReference>
<dbReference type="InterPro" id="IPR014551">
    <property type="entry name" value="B_Glucosidase_GBA2-typ"/>
</dbReference>
<evidence type="ECO:0000259" key="2">
    <source>
        <dbReference type="Pfam" id="PF12215"/>
    </source>
</evidence>
<dbReference type="Pfam" id="PF12215">
    <property type="entry name" value="Glyco_hydr_116N"/>
    <property type="match status" value="1"/>
</dbReference>
<dbReference type="SUPFAM" id="SSF48208">
    <property type="entry name" value="Six-hairpin glycosidases"/>
    <property type="match status" value="1"/>
</dbReference>
<dbReference type="OrthoDB" id="9807660at2"/>
<reference evidence="4" key="1">
    <citation type="submission" date="2016-10" db="EMBL/GenBank/DDBJ databases">
        <title>Comparative genomics uncovers the prolific and rare metabolic potential of the cyanobacterial genus Moorea.</title>
        <authorList>
            <person name="Leao T."/>
            <person name="Castelao G."/>
            <person name="Korobeynikov A."/>
            <person name="Monroe E.A."/>
            <person name="Podell S."/>
            <person name="Glukhov E."/>
            <person name="Allen E."/>
            <person name="Gerwick W.H."/>
            <person name="Gerwick L."/>
        </authorList>
    </citation>
    <scope>NUCLEOTIDE SEQUENCE [LARGE SCALE GENOMIC DNA]</scope>
    <source>
        <strain evidence="4">PAL-8-15-08-1</strain>
    </source>
</reference>
<dbReference type="GO" id="GO:0006680">
    <property type="term" value="P:glucosylceramide catabolic process"/>
    <property type="evidence" value="ECO:0007669"/>
    <property type="project" value="InterPro"/>
</dbReference>
<dbReference type="Pfam" id="PF04685">
    <property type="entry name" value="DUF608"/>
    <property type="match status" value="1"/>
</dbReference>
<feature type="domain" description="Glycosyl-hydrolase family 116 N-terminal" evidence="2">
    <location>
        <begin position="42"/>
        <end position="379"/>
    </location>
</feature>
<sequence length="815" mass="92524">MIYQPPRPKIPECSWQRPLGLGWDNPYTVRYPSNLDDGPWHGMPLGGFGAGCIGRSPRGDFNLWHLDGGEHIFKSLPPCQFSVFEQPEHSQPMAYGLCTQPPEDGKLGSWQWYPTQGKGEENSSEVSGHYYALYPRSWFTYKNVFQTELTCEQFSPIWAGCYQESSYPVAVFEWTAHNPTDTPITVSIMLTWQNMVGWFTNGIKNPEVRVRDDGSPVYEYQPRWGDSTGNLNQWVVDHYRLGFVLDRVRLGDEIKEGEGQLCLATVTNPSMEVFYHGRWNPVGDGAEVWDTFATDGSLVDHQDETPAAPGEQIACAIAIRFTLRPGKTRKIPFILTWDFPVTEFKLGINYYRRYTDFFGRNGNNGWSMVRTALKHHDLWREQIESWQEPILNQQDLPNWFKMALFNELYLLTDGGTLWTAATELDPIGQFGVLECLDYRWYESLDVRLYGSFALAMLWPKLDKAVLEAFARAIPTSDETLRIIGYNQSQAVRKIADATPHDLGAPNEHPWQQTNYTSYQDCNQWKDLASDFVLQVYRDFGFSSATDIEFLWECWSSIVKALAYLKGFDQDGDGIPENYGAPDQTFDDWRLQGVSAYCGGLWLAALESAIAIGEILTKNYPPTSPLIEVPELESIQDTIECYRQWLAQAQPIYQEKLWNGQYYQLDSESGSHVVMADQLCGQFYAQLLGLPDIVPPECTLSALKTVYDACFLKFHEGQLGAVNGVRPDGTPEDPDATHPMEVWTGINFGLAAFLIQQGMKDEALRMTEAVVGQVYDHGLQFRTPEAITAAGTFRASHYLRAMGIWAVYLMLNDNTN</sequence>
<dbReference type="InterPro" id="IPR024462">
    <property type="entry name" value="GH116_N"/>
</dbReference>
<evidence type="ECO:0000313" key="3">
    <source>
        <dbReference type="EMBL" id="AOW99186.1"/>
    </source>
</evidence>
<evidence type="ECO:0000313" key="4">
    <source>
        <dbReference type="Proteomes" id="UP000177870"/>
    </source>
</evidence>
<name>A0A1D8TNI9_9CYAN</name>
<dbReference type="GO" id="GO:0004348">
    <property type="term" value="F:glucosylceramidase activity"/>
    <property type="evidence" value="ECO:0007669"/>
    <property type="project" value="InterPro"/>
</dbReference>
<evidence type="ECO:0000259" key="1">
    <source>
        <dbReference type="Pfam" id="PF04685"/>
    </source>
</evidence>
<protein>
    <submittedName>
        <fullName evidence="3">Bile acid beta-glucosidase</fullName>
    </submittedName>
</protein>
<feature type="domain" description="Glycosyl-hydrolase family 116 catalytic region" evidence="1">
    <location>
        <begin position="428"/>
        <end position="806"/>
    </location>
</feature>
<dbReference type="RefSeq" id="WP_070391678.1">
    <property type="nucleotide sequence ID" value="NZ_CP017599.1"/>
</dbReference>
<proteinExistence type="predicted"/>
<accession>A0A1D8TNI9</accession>
<dbReference type="PANTHER" id="PTHR12654:SF0">
    <property type="entry name" value="NON-LYSOSOMAL GLUCOSYLCERAMIDASE"/>
    <property type="match status" value="1"/>
</dbReference>